<dbReference type="Pfam" id="PF08336">
    <property type="entry name" value="P4Ha_N"/>
    <property type="match status" value="1"/>
</dbReference>
<feature type="coiled-coil region" evidence="1">
    <location>
        <begin position="12"/>
        <end position="42"/>
    </location>
</feature>
<dbReference type="Gene3D" id="6.10.140.1460">
    <property type="match status" value="1"/>
</dbReference>
<dbReference type="InterPro" id="IPR011990">
    <property type="entry name" value="TPR-like_helical_dom_sf"/>
</dbReference>
<dbReference type="GO" id="GO:0005783">
    <property type="term" value="C:endoplasmic reticulum"/>
    <property type="evidence" value="ECO:0007669"/>
    <property type="project" value="InterPro"/>
</dbReference>
<dbReference type="OrthoDB" id="420380at2759"/>
<dbReference type="EMBL" id="LSRL02004386">
    <property type="protein sequence ID" value="TDG38366.1"/>
    <property type="molecule type" value="Genomic_DNA"/>
</dbReference>
<sequence>VEKPLINKLHLLKVHRQLVDNLNQYANKLEEKIDTMRRLVLQLESPLLLAKDPEMEFLYNPLHSYSLTRQMHFDWPQVEKLMEQRAGLEQIDFLKQMRDELPQLEDVKEAVAAIYRVQQIYKLQPTDIANGLLDGVYVNSQLSISDCFEVGANLFEASQFTDATSWLQLARDLWDQSPIAPYELLTVPRTHISSLLARSVMAAGNKNLGRADLLEGFHRNYTITKIEDHPQLDIMDKLFIEFCGSSYKPEPTRLVCSYKTKPSKFLYLAPFKMELLSEDPYM</sequence>
<dbReference type="Proteomes" id="UP000295192">
    <property type="component" value="Unassembled WGS sequence"/>
</dbReference>
<evidence type="ECO:0000256" key="1">
    <source>
        <dbReference type="SAM" id="Coils"/>
    </source>
</evidence>
<name>A0A484AP01_DRONA</name>
<keyword evidence="1" id="KW-0175">Coiled coil</keyword>
<accession>A0A484AP01</accession>
<dbReference type="OMA" id="YENAHEW"/>
<evidence type="ECO:0000313" key="3">
    <source>
        <dbReference type="EMBL" id="TDG38366.1"/>
    </source>
</evidence>
<reference evidence="3 4" key="1">
    <citation type="journal article" date="2019" name="J. Hered.">
        <title>An Improved Genome Assembly for Drosophila navojoa, the Basal Species in the mojavensis Cluster.</title>
        <authorList>
            <person name="Vanderlinde T."/>
            <person name="Dupim E.G."/>
            <person name="Nazario-Yepiz N.O."/>
            <person name="Carvalho A.B."/>
        </authorList>
    </citation>
    <scope>NUCLEOTIDE SEQUENCE [LARGE SCALE GENOMIC DNA]</scope>
    <source>
        <strain evidence="3">Navoj_Jal97</strain>
        <tissue evidence="3">Whole organism</tissue>
    </source>
</reference>
<dbReference type="InterPro" id="IPR013547">
    <property type="entry name" value="P4H_N"/>
</dbReference>
<feature type="non-terminal residue" evidence="3">
    <location>
        <position position="282"/>
    </location>
</feature>
<feature type="domain" description="Prolyl 4-hydroxylase N-terminal" evidence="2">
    <location>
        <begin position="10"/>
        <end position="135"/>
    </location>
</feature>
<evidence type="ECO:0000259" key="2">
    <source>
        <dbReference type="Pfam" id="PF08336"/>
    </source>
</evidence>
<keyword evidence="4" id="KW-1185">Reference proteome</keyword>
<gene>
    <name evidence="3" type="ORF">AWZ03_015212</name>
</gene>
<organism evidence="3 4">
    <name type="scientific">Drosophila navojoa</name>
    <name type="common">Fruit fly</name>
    <dbReference type="NCBI Taxonomy" id="7232"/>
    <lineage>
        <taxon>Eukaryota</taxon>
        <taxon>Metazoa</taxon>
        <taxon>Ecdysozoa</taxon>
        <taxon>Arthropoda</taxon>
        <taxon>Hexapoda</taxon>
        <taxon>Insecta</taxon>
        <taxon>Pterygota</taxon>
        <taxon>Neoptera</taxon>
        <taxon>Endopterygota</taxon>
        <taxon>Diptera</taxon>
        <taxon>Brachycera</taxon>
        <taxon>Muscomorpha</taxon>
        <taxon>Ephydroidea</taxon>
        <taxon>Drosophilidae</taxon>
        <taxon>Drosophila</taxon>
    </lineage>
</organism>
<dbReference type="AlphaFoldDB" id="A0A484AP01"/>
<proteinExistence type="predicted"/>
<protein>
    <recommendedName>
        <fullName evidence="2">Prolyl 4-hydroxylase N-terminal domain-containing protein</fullName>
    </recommendedName>
</protein>
<comment type="caution">
    <text evidence="3">The sequence shown here is derived from an EMBL/GenBank/DDBJ whole genome shotgun (WGS) entry which is preliminary data.</text>
</comment>
<dbReference type="Gene3D" id="1.25.40.10">
    <property type="entry name" value="Tetratricopeptide repeat domain"/>
    <property type="match status" value="1"/>
</dbReference>
<dbReference type="GO" id="GO:0004656">
    <property type="term" value="F:procollagen-proline 4-dioxygenase activity"/>
    <property type="evidence" value="ECO:0007669"/>
    <property type="project" value="InterPro"/>
</dbReference>
<evidence type="ECO:0000313" key="4">
    <source>
        <dbReference type="Proteomes" id="UP000295192"/>
    </source>
</evidence>
<feature type="non-terminal residue" evidence="3">
    <location>
        <position position="1"/>
    </location>
</feature>